<gene>
    <name evidence="1" type="ORF">QYF61_018003</name>
</gene>
<dbReference type="GO" id="GO:0004725">
    <property type="term" value="F:protein tyrosine phosphatase activity"/>
    <property type="evidence" value="ECO:0007669"/>
    <property type="project" value="TreeGrafter"/>
</dbReference>
<evidence type="ECO:0000313" key="2">
    <source>
        <dbReference type="Proteomes" id="UP001333110"/>
    </source>
</evidence>
<protein>
    <submittedName>
        <fullName evidence="1">Uncharacterized protein</fullName>
    </submittedName>
</protein>
<keyword evidence="2" id="KW-1185">Reference proteome</keyword>
<dbReference type="Proteomes" id="UP001333110">
    <property type="component" value="Unassembled WGS sequence"/>
</dbReference>
<comment type="caution">
    <text evidence="1">The sequence shown here is derived from an EMBL/GenBank/DDBJ whole genome shotgun (WGS) entry which is preliminary data.</text>
</comment>
<accession>A0AAN7NCZ3</accession>
<name>A0AAN7NCZ3_MYCAM</name>
<dbReference type="GO" id="GO:0005737">
    <property type="term" value="C:cytoplasm"/>
    <property type="evidence" value="ECO:0007669"/>
    <property type="project" value="TreeGrafter"/>
</dbReference>
<organism evidence="1 2">
    <name type="scientific">Mycteria americana</name>
    <name type="common">Wood stork</name>
    <dbReference type="NCBI Taxonomy" id="33587"/>
    <lineage>
        <taxon>Eukaryota</taxon>
        <taxon>Metazoa</taxon>
        <taxon>Chordata</taxon>
        <taxon>Craniata</taxon>
        <taxon>Vertebrata</taxon>
        <taxon>Euteleostomi</taxon>
        <taxon>Archelosauria</taxon>
        <taxon>Archosauria</taxon>
        <taxon>Dinosauria</taxon>
        <taxon>Saurischia</taxon>
        <taxon>Theropoda</taxon>
        <taxon>Coelurosauria</taxon>
        <taxon>Aves</taxon>
        <taxon>Neognathae</taxon>
        <taxon>Neoaves</taxon>
        <taxon>Aequornithes</taxon>
        <taxon>Ciconiiformes</taxon>
        <taxon>Ciconiidae</taxon>
        <taxon>Mycteria</taxon>
    </lineage>
</organism>
<dbReference type="PANTHER" id="PTHR46495:SF1">
    <property type="entry name" value="DUAL SPECIFICITY PHOSPHATASE 21"/>
    <property type="match status" value="1"/>
</dbReference>
<evidence type="ECO:0000313" key="1">
    <source>
        <dbReference type="EMBL" id="KAK4813202.1"/>
    </source>
</evidence>
<proteinExistence type="predicted"/>
<dbReference type="PANTHER" id="PTHR46495">
    <property type="entry name" value="DUAL SPECIFICITY PROTEIN PHOSPHATASE 21"/>
    <property type="match status" value="1"/>
</dbReference>
<dbReference type="EMBL" id="JAUNZN010000013">
    <property type="protein sequence ID" value="KAK4813202.1"/>
    <property type="molecule type" value="Genomic_DNA"/>
</dbReference>
<dbReference type="Gene3D" id="3.90.190.10">
    <property type="entry name" value="Protein tyrosine phosphatase superfamily"/>
    <property type="match status" value="1"/>
</dbReference>
<dbReference type="AlphaFoldDB" id="A0AAN7NCZ3"/>
<sequence>MKHCSMSLAGAHAGIESCRPIVRPSSFWQQLIRYEYKLFGINRLRMTSSLSGVIPGVYENEVRVMLLL</sequence>
<dbReference type="InterPro" id="IPR029021">
    <property type="entry name" value="Prot-tyrosine_phosphatase-like"/>
</dbReference>
<reference evidence="1 2" key="1">
    <citation type="journal article" date="2023" name="J. Hered.">
        <title>Chromosome-level genome of the wood stork (Mycteria americana) provides insight into avian chromosome evolution.</title>
        <authorList>
            <person name="Flamio R. Jr."/>
            <person name="Ramstad K.M."/>
        </authorList>
    </citation>
    <scope>NUCLEOTIDE SEQUENCE [LARGE SCALE GENOMIC DNA]</scope>
    <source>
        <strain evidence="1">JAX WOST 10</strain>
    </source>
</reference>